<organism evidence="1 2">
    <name type="scientific">Colletotrichum plurivorum</name>
    <dbReference type="NCBI Taxonomy" id="2175906"/>
    <lineage>
        <taxon>Eukaryota</taxon>
        <taxon>Fungi</taxon>
        <taxon>Dikarya</taxon>
        <taxon>Ascomycota</taxon>
        <taxon>Pezizomycotina</taxon>
        <taxon>Sordariomycetes</taxon>
        <taxon>Hypocreomycetidae</taxon>
        <taxon>Glomerellales</taxon>
        <taxon>Glomerellaceae</taxon>
        <taxon>Colletotrichum</taxon>
        <taxon>Colletotrichum orchidearum species complex</taxon>
    </lineage>
</organism>
<dbReference type="Proteomes" id="UP000654918">
    <property type="component" value="Unassembled WGS sequence"/>
</dbReference>
<sequence length="142" mass="15310">MVQTAASEQEKERAVDTREGFVSMAARLGRMARETPAARGVYGVSRWRRVRGSGPTRRYRNGAIGGFETFERLFGNNPGNTKTGRAAGDATAVDGWAPLGNGNLSIWRGRLGFRMGSVSGGGIAIIGSRVGRKGWRPLEKLD</sequence>
<proteinExistence type="predicted"/>
<gene>
    <name evidence="1" type="ORF">CPLU01_05752</name>
</gene>
<dbReference type="AlphaFoldDB" id="A0A8H6NHH3"/>
<reference evidence="1" key="1">
    <citation type="journal article" date="2020" name="Phytopathology">
        <title>Genome Sequence Resources of Colletotrichum truncatum, C. plurivorum, C. musicola, and C. sojae: Four Species Pathogenic to Soybean (Glycine max).</title>
        <authorList>
            <person name="Rogerio F."/>
            <person name="Boufleur T.R."/>
            <person name="Ciampi-Guillardi M."/>
            <person name="Sukno S.A."/>
            <person name="Thon M.R."/>
            <person name="Massola Junior N.S."/>
            <person name="Baroncelli R."/>
        </authorList>
    </citation>
    <scope>NUCLEOTIDE SEQUENCE</scope>
    <source>
        <strain evidence="1">LFN00145</strain>
    </source>
</reference>
<comment type="caution">
    <text evidence="1">The sequence shown here is derived from an EMBL/GenBank/DDBJ whole genome shotgun (WGS) entry which is preliminary data.</text>
</comment>
<protein>
    <submittedName>
        <fullName evidence="1">Uncharacterized protein</fullName>
    </submittedName>
</protein>
<keyword evidence="2" id="KW-1185">Reference proteome</keyword>
<evidence type="ECO:0000313" key="2">
    <source>
        <dbReference type="Proteomes" id="UP000654918"/>
    </source>
</evidence>
<dbReference type="EMBL" id="WIGO01000062">
    <property type="protein sequence ID" value="KAF6833073.1"/>
    <property type="molecule type" value="Genomic_DNA"/>
</dbReference>
<accession>A0A8H6NHH3</accession>
<name>A0A8H6NHH3_9PEZI</name>
<evidence type="ECO:0000313" key="1">
    <source>
        <dbReference type="EMBL" id="KAF6833073.1"/>
    </source>
</evidence>